<evidence type="ECO:0000256" key="3">
    <source>
        <dbReference type="ARBA" id="ARBA00022679"/>
    </source>
</evidence>
<dbReference type="InterPro" id="IPR050640">
    <property type="entry name" value="Bact_2-comp_sensor_kinase"/>
</dbReference>
<proteinExistence type="predicted"/>
<dbReference type="Gene3D" id="3.30.565.10">
    <property type="entry name" value="Histidine kinase-like ATPase, C-terminal domain"/>
    <property type="match status" value="1"/>
</dbReference>
<dbReference type="InterPro" id="IPR036890">
    <property type="entry name" value="HATPase_C_sf"/>
</dbReference>
<protein>
    <submittedName>
        <fullName evidence="6">HAMP domain-containing protein</fullName>
    </submittedName>
</protein>
<dbReference type="Proteomes" id="UP000248057">
    <property type="component" value="Unassembled WGS sequence"/>
</dbReference>
<dbReference type="InterPro" id="IPR010559">
    <property type="entry name" value="Sig_transdc_His_kin_internal"/>
</dbReference>
<keyword evidence="7" id="KW-1185">Reference proteome</keyword>
<dbReference type="EMBL" id="QJKD01000006">
    <property type="protein sequence ID" value="PXX53117.1"/>
    <property type="molecule type" value="Genomic_DNA"/>
</dbReference>
<keyword evidence="2" id="KW-0597">Phosphoprotein</keyword>
<feature type="transmembrane region" description="Helical" evidence="4">
    <location>
        <begin position="333"/>
        <end position="354"/>
    </location>
</feature>
<evidence type="ECO:0000313" key="7">
    <source>
        <dbReference type="Proteomes" id="UP000248057"/>
    </source>
</evidence>
<evidence type="ECO:0000256" key="1">
    <source>
        <dbReference type="ARBA" id="ARBA00004370"/>
    </source>
</evidence>
<dbReference type="PANTHER" id="PTHR34220:SF7">
    <property type="entry name" value="SENSOR HISTIDINE KINASE YPDA"/>
    <property type="match status" value="1"/>
</dbReference>
<sequence length="672" mass="76821">MVFRKFIVYGRMMPDNCVLGDVSMNSQRFVSIRIKLLSLLFICILVPFLVYWFFSYEYIKTSLDEEFVSQTTDTMRATGNSISDYVKLVDYTARGLYFNSEVMDILSEKEQSVSSYRLLQTESRIFDFLQTLYSSVPDASQIQLSAFNLKKSLLLQSDMQRYEKDHIYLSQERRFPCEPYHSYVTSAHMQSNYNFQELSGREFSLVFSLHMPIYQIPSVTDSLGEITIDIPISVLDSICAPLFKEKEYLCLVDGNGSYVYSSIPAEIATQTRNPVIQNILSSSLEPGVPLVLDTDSEDIVICSRILEDPVDWYLIKISPKAFVYEKASRFFHMMLYSFIIVTLAEILLIVITVIRFTAPIRKVTAYAEAVSAGDLDANMSSYITYTKNDEIGSLLITIRKMMYSIKNFIIHQYQLELANRTSELKALQAQINPHFIHNTLQCLATNALEGGNLPLYQSITALGQMMHYSMDTAHNLVPINDALHYIELYLKLQKLRFPNALETEFDISDEAGAMLIPKMTLQPLVENSIRHGNLLKLDNSRLTIRAFVEGNYLHLFVKDTGTGISAERLEELTRSLQQVKAAASSSDAETFVDALNRFSEERPASRTADIQSEQQLETDRENRYVSNNIGMRNVYQRLLLNYKNQCSMEISSDGKSGTVIHIQADYRMLEHH</sequence>
<comment type="subcellular location">
    <subcellularLocation>
        <location evidence="1">Membrane</location>
    </subcellularLocation>
</comment>
<dbReference type="PANTHER" id="PTHR34220">
    <property type="entry name" value="SENSOR HISTIDINE KINASE YPDA"/>
    <property type="match status" value="1"/>
</dbReference>
<evidence type="ECO:0000259" key="5">
    <source>
        <dbReference type="PROSITE" id="PS50885"/>
    </source>
</evidence>
<comment type="caution">
    <text evidence="6">The sequence shown here is derived from an EMBL/GenBank/DDBJ whole genome shotgun (WGS) entry which is preliminary data.</text>
</comment>
<organism evidence="6 7">
    <name type="scientific">Hungatella effluvii</name>
    <dbReference type="NCBI Taxonomy" id="1096246"/>
    <lineage>
        <taxon>Bacteria</taxon>
        <taxon>Bacillati</taxon>
        <taxon>Bacillota</taxon>
        <taxon>Clostridia</taxon>
        <taxon>Lachnospirales</taxon>
        <taxon>Lachnospiraceae</taxon>
        <taxon>Hungatella</taxon>
    </lineage>
</organism>
<dbReference type="CDD" id="cd06225">
    <property type="entry name" value="HAMP"/>
    <property type="match status" value="1"/>
</dbReference>
<feature type="domain" description="HAMP" evidence="5">
    <location>
        <begin position="354"/>
        <end position="410"/>
    </location>
</feature>
<dbReference type="InterPro" id="IPR003660">
    <property type="entry name" value="HAMP_dom"/>
</dbReference>
<dbReference type="Gene3D" id="6.10.340.10">
    <property type="match status" value="1"/>
</dbReference>
<dbReference type="SUPFAM" id="SSF158472">
    <property type="entry name" value="HAMP domain-like"/>
    <property type="match status" value="1"/>
</dbReference>
<dbReference type="SMART" id="SM00304">
    <property type="entry name" value="HAMP"/>
    <property type="match status" value="1"/>
</dbReference>
<name>A0A2V3Y5L2_9FIRM</name>
<dbReference type="AlphaFoldDB" id="A0A2V3Y5L2"/>
<evidence type="ECO:0000256" key="2">
    <source>
        <dbReference type="ARBA" id="ARBA00022553"/>
    </source>
</evidence>
<reference evidence="6 7" key="1">
    <citation type="submission" date="2018-05" db="EMBL/GenBank/DDBJ databases">
        <title>Genomic Encyclopedia of Type Strains, Phase IV (KMG-IV): sequencing the most valuable type-strain genomes for metagenomic binning, comparative biology and taxonomic classification.</title>
        <authorList>
            <person name="Goeker M."/>
        </authorList>
    </citation>
    <scope>NUCLEOTIDE SEQUENCE [LARGE SCALE GENOMIC DNA]</scope>
    <source>
        <strain evidence="6 7">DSM 24995</strain>
    </source>
</reference>
<dbReference type="PROSITE" id="PS50885">
    <property type="entry name" value="HAMP"/>
    <property type="match status" value="1"/>
</dbReference>
<keyword evidence="3" id="KW-0808">Transferase</keyword>
<dbReference type="SUPFAM" id="SSF55874">
    <property type="entry name" value="ATPase domain of HSP90 chaperone/DNA topoisomerase II/histidine kinase"/>
    <property type="match status" value="1"/>
</dbReference>
<dbReference type="Pfam" id="PF06580">
    <property type="entry name" value="His_kinase"/>
    <property type="match status" value="1"/>
</dbReference>
<evidence type="ECO:0000256" key="4">
    <source>
        <dbReference type="SAM" id="Phobius"/>
    </source>
</evidence>
<keyword evidence="4" id="KW-0812">Transmembrane</keyword>
<keyword evidence="4" id="KW-1133">Transmembrane helix</keyword>
<feature type="transmembrane region" description="Helical" evidence="4">
    <location>
        <begin position="34"/>
        <end position="54"/>
    </location>
</feature>
<gene>
    <name evidence="6" type="ORF">DFR60_106236</name>
</gene>
<dbReference type="GO" id="GO:0000155">
    <property type="term" value="F:phosphorelay sensor kinase activity"/>
    <property type="evidence" value="ECO:0007669"/>
    <property type="project" value="InterPro"/>
</dbReference>
<dbReference type="GO" id="GO:0016020">
    <property type="term" value="C:membrane"/>
    <property type="evidence" value="ECO:0007669"/>
    <property type="project" value="UniProtKB-SubCell"/>
</dbReference>
<evidence type="ECO:0000313" key="6">
    <source>
        <dbReference type="EMBL" id="PXX53117.1"/>
    </source>
</evidence>
<accession>A0A2V3Y5L2</accession>
<keyword evidence="4" id="KW-0472">Membrane</keyword>
<dbReference type="Pfam" id="PF00672">
    <property type="entry name" value="HAMP"/>
    <property type="match status" value="1"/>
</dbReference>